<evidence type="ECO:0000313" key="2">
    <source>
        <dbReference type="EMBL" id="TPX60613.1"/>
    </source>
</evidence>
<evidence type="ECO:0000313" key="3">
    <source>
        <dbReference type="Proteomes" id="UP000318582"/>
    </source>
</evidence>
<dbReference type="PANTHER" id="PTHR37471:SF1">
    <property type="entry name" value="AB HYDROLASE-1 DOMAIN-CONTAINING PROTEIN"/>
    <property type="match status" value="1"/>
</dbReference>
<dbReference type="Proteomes" id="UP000318582">
    <property type="component" value="Unassembled WGS sequence"/>
</dbReference>
<name>A0A507E965_9FUNG</name>
<dbReference type="AlphaFoldDB" id="A0A507E965"/>
<proteinExistence type="predicted"/>
<accession>A0A507E965</accession>
<keyword evidence="3" id="KW-1185">Reference proteome</keyword>
<feature type="domain" description="AB hydrolase-1" evidence="1">
    <location>
        <begin position="161"/>
        <end position="346"/>
    </location>
</feature>
<protein>
    <recommendedName>
        <fullName evidence="1">AB hydrolase-1 domain-containing protein</fullName>
    </recommendedName>
</protein>
<dbReference type="InterPro" id="IPR029058">
    <property type="entry name" value="AB_hydrolase_fold"/>
</dbReference>
<organism evidence="2 3">
    <name type="scientific">Powellomyces hirtus</name>
    <dbReference type="NCBI Taxonomy" id="109895"/>
    <lineage>
        <taxon>Eukaryota</taxon>
        <taxon>Fungi</taxon>
        <taxon>Fungi incertae sedis</taxon>
        <taxon>Chytridiomycota</taxon>
        <taxon>Chytridiomycota incertae sedis</taxon>
        <taxon>Chytridiomycetes</taxon>
        <taxon>Spizellomycetales</taxon>
        <taxon>Powellomycetaceae</taxon>
        <taxon>Powellomyces</taxon>
    </lineage>
</organism>
<comment type="caution">
    <text evidence="2">The sequence shown here is derived from an EMBL/GenBank/DDBJ whole genome shotgun (WGS) entry which is preliminary data.</text>
</comment>
<dbReference type="PANTHER" id="PTHR37471">
    <property type="entry name" value="UNNAMED PRODUCT"/>
    <property type="match status" value="1"/>
</dbReference>
<dbReference type="SUPFAM" id="SSF53474">
    <property type="entry name" value="alpha/beta-Hydrolases"/>
    <property type="match status" value="1"/>
</dbReference>
<evidence type="ECO:0000259" key="1">
    <source>
        <dbReference type="Pfam" id="PF12697"/>
    </source>
</evidence>
<dbReference type="STRING" id="109895.A0A507E965"/>
<dbReference type="Pfam" id="PF12697">
    <property type="entry name" value="Abhydrolase_6"/>
    <property type="match status" value="1"/>
</dbReference>
<dbReference type="Gene3D" id="3.40.50.1820">
    <property type="entry name" value="alpha/beta hydrolase"/>
    <property type="match status" value="1"/>
</dbReference>
<gene>
    <name evidence="2" type="ORF">PhCBS80983_g01718</name>
</gene>
<reference evidence="2 3" key="1">
    <citation type="journal article" date="2019" name="Sci. Rep.">
        <title>Comparative genomics of chytrid fungi reveal insights into the obligate biotrophic and pathogenic lifestyle of Synchytrium endobioticum.</title>
        <authorList>
            <person name="van de Vossenberg B.T.L.H."/>
            <person name="Warris S."/>
            <person name="Nguyen H.D.T."/>
            <person name="van Gent-Pelzer M.P.E."/>
            <person name="Joly D.L."/>
            <person name="van de Geest H.C."/>
            <person name="Bonants P.J.M."/>
            <person name="Smith D.S."/>
            <person name="Levesque C.A."/>
            <person name="van der Lee T.A.J."/>
        </authorList>
    </citation>
    <scope>NUCLEOTIDE SEQUENCE [LARGE SCALE GENOMIC DNA]</scope>
    <source>
        <strain evidence="2 3">CBS 809.83</strain>
    </source>
</reference>
<sequence length="407" mass="47226">MKEVARSRFTSFLSSQFMWQDTFAQLSPRDIELLRLGNLRDWFSWFLYGKPSFDALQNHSPNGRQLADEAESMMKHMLWAHGLKLEEGYNQKLRGATITHNDVEAYHKPLVLYALVSMLERSAHVLLLILGFRRHRASGQDALKGITYWLRHPKTSTALPLVFIHGLGGGLWCYIKFIGKLWYAQRHRPIYIIELPHVSYRLEKDAPEAGAFVGAVSSMLDNHGHRKAFFVGHSLGTAYQSFMNKHTNRVAGNVFIDPICFKIYDISLLYNFVHRRPGADGTEPRANEFLVHWLVAKELFVSQWISRHFIWHRVHLLPSSLLAPTHVFISEHDNLIDAPVVSQYLKECNVNHSVHKQADHAQFMLDDRKEWEILGKIGEMLDTAGREWSRKEKTGRRRRHLQGLDWM</sequence>
<dbReference type="InterPro" id="IPR000073">
    <property type="entry name" value="AB_hydrolase_1"/>
</dbReference>
<dbReference type="EMBL" id="QEAQ01000014">
    <property type="protein sequence ID" value="TPX60613.1"/>
    <property type="molecule type" value="Genomic_DNA"/>
</dbReference>